<name>A0A6J5M815_9CAUD</name>
<gene>
    <name evidence="1" type="ORF">UFOVP410_75</name>
</gene>
<accession>A0A6J5M815</accession>
<evidence type="ECO:0000313" key="1">
    <source>
        <dbReference type="EMBL" id="CAB4141236.1"/>
    </source>
</evidence>
<protein>
    <submittedName>
        <fullName evidence="1">Uncharacterized protein</fullName>
    </submittedName>
</protein>
<sequence>MTTFDTIKTDLLQKVLSLKLSVDIAVEQFSTANEFDSARNRLESYYPGIEKCLSLINEIDKLISDHRYSDAEILTTKVKAISELIKEDAQDFILTMQTGFSDHPDMNSWN</sequence>
<organism evidence="1">
    <name type="scientific">uncultured Caudovirales phage</name>
    <dbReference type="NCBI Taxonomy" id="2100421"/>
    <lineage>
        <taxon>Viruses</taxon>
        <taxon>Duplodnaviria</taxon>
        <taxon>Heunggongvirae</taxon>
        <taxon>Uroviricota</taxon>
        <taxon>Caudoviricetes</taxon>
        <taxon>Peduoviridae</taxon>
        <taxon>Maltschvirus</taxon>
        <taxon>Maltschvirus maltsch</taxon>
    </lineage>
</organism>
<proteinExistence type="predicted"/>
<dbReference type="EMBL" id="LR796388">
    <property type="protein sequence ID" value="CAB4141236.1"/>
    <property type="molecule type" value="Genomic_DNA"/>
</dbReference>
<reference evidence="1" key="1">
    <citation type="submission" date="2020-04" db="EMBL/GenBank/DDBJ databases">
        <authorList>
            <person name="Chiriac C."/>
            <person name="Salcher M."/>
            <person name="Ghai R."/>
            <person name="Kavagutti S V."/>
        </authorList>
    </citation>
    <scope>NUCLEOTIDE SEQUENCE</scope>
</reference>